<evidence type="ECO:0000256" key="1">
    <source>
        <dbReference type="ARBA" id="ARBA00008225"/>
    </source>
</evidence>
<keyword evidence="7" id="KW-1185">Reference proteome</keyword>
<evidence type="ECO:0000256" key="5">
    <source>
        <dbReference type="SAM" id="Phobius"/>
    </source>
</evidence>
<evidence type="ECO:0000256" key="3">
    <source>
        <dbReference type="ARBA" id="ARBA00022801"/>
    </source>
</evidence>
<dbReference type="PANTHER" id="PTHR10609:SF27">
    <property type="entry name" value="CN HYDROLASE DOMAIN-CONTAINING PROTEIN-RELATED"/>
    <property type="match status" value="1"/>
</dbReference>
<evidence type="ECO:0000313" key="7">
    <source>
        <dbReference type="Proteomes" id="UP000694844"/>
    </source>
</evidence>
<dbReference type="Pfam" id="PF00795">
    <property type="entry name" value="CN_hydrolase"/>
    <property type="match status" value="1"/>
</dbReference>
<dbReference type="InterPro" id="IPR012101">
    <property type="entry name" value="Biotinidase-like_euk"/>
</dbReference>
<keyword evidence="5" id="KW-1133">Transmembrane helix</keyword>
<keyword evidence="2" id="KW-0732">Signal</keyword>
<dbReference type="AlphaFoldDB" id="A0A8B8EMB5"/>
<dbReference type="KEGG" id="cvn:111135357"/>
<dbReference type="RefSeq" id="XP_022341045.1">
    <property type="nucleotide sequence ID" value="XM_022485337.1"/>
</dbReference>
<feature type="domain" description="CN hydrolase" evidence="6">
    <location>
        <begin position="44"/>
        <end position="314"/>
    </location>
</feature>
<keyword evidence="5" id="KW-0812">Transmembrane</keyword>
<dbReference type="Gene3D" id="3.60.110.10">
    <property type="entry name" value="Carbon-nitrogen hydrolase"/>
    <property type="match status" value="1"/>
</dbReference>
<feature type="transmembrane region" description="Helical" evidence="5">
    <location>
        <begin position="7"/>
        <end position="26"/>
    </location>
</feature>
<dbReference type="InterPro" id="IPR043957">
    <property type="entry name" value="Vanin_C"/>
</dbReference>
<sequence length="520" mass="58165">MGRGLPVPVWVTTAYLLVLATVAIGYSEKTFKAAVFEHSPPPVNKTTVVSRHDALAYMQRNLEAYRLVAEKAGRQAVDIIVFPEAGLTYMVHTRETIRPYLEVIPDPKHEVWNPCLEPDRYPDTEVQRTLSCLARNNSLYLVANMGDYQTCQADDNCPPDGHYQFNTDVVYDSNGTLIAKYHKINLFFEFMFDPSPTKEAVSFETPFGTFGVFTCFDILFRNPVVVLMKERGVSNIAFPTAWMDTAPFLAAIQFHSAVAAGFGINFLAANLHIPEHRFQGSGIYSPQGAASYYYNNTIPDQENGGKLLVSNLPIRQKNSLASFNSFKTDMLKYSEESGAGNDVFQAETFGDLFNYVPLTKSSGEVRVCHNRLCCTASYSSRDNFTELFALGAFDGLHTKEGTYYIQVCGIVRCKTQQKSSCGAGSRVSNTYFTKLALSGNFKTPYIFPEILLYGEDIYHLAPTNQWSYTAGLLEARTGLERPLLSFSLFSRDYDYASSSNYQTMSVFACCLLLMFSLQLC</sequence>
<gene>
    <name evidence="8" type="primary">LOC111135357</name>
</gene>
<dbReference type="GeneID" id="111135357"/>
<evidence type="ECO:0000259" key="6">
    <source>
        <dbReference type="PROSITE" id="PS50263"/>
    </source>
</evidence>
<organism evidence="7 8">
    <name type="scientific">Crassostrea virginica</name>
    <name type="common">Eastern oyster</name>
    <dbReference type="NCBI Taxonomy" id="6565"/>
    <lineage>
        <taxon>Eukaryota</taxon>
        <taxon>Metazoa</taxon>
        <taxon>Spiralia</taxon>
        <taxon>Lophotrochozoa</taxon>
        <taxon>Mollusca</taxon>
        <taxon>Bivalvia</taxon>
        <taxon>Autobranchia</taxon>
        <taxon>Pteriomorphia</taxon>
        <taxon>Ostreida</taxon>
        <taxon>Ostreoidea</taxon>
        <taxon>Ostreidae</taxon>
        <taxon>Crassostrea</taxon>
    </lineage>
</organism>
<comment type="similarity">
    <text evidence="1">Belongs to the carbon-nitrogen hydrolase superfamily. BTD/VNN family.</text>
</comment>
<accession>A0A8B8EMB5</accession>
<keyword evidence="3" id="KW-0378">Hydrolase</keyword>
<dbReference type="SUPFAM" id="SSF56317">
    <property type="entry name" value="Carbon-nitrogen hydrolase"/>
    <property type="match status" value="1"/>
</dbReference>
<dbReference type="PANTHER" id="PTHR10609">
    <property type="entry name" value="BIOTINIDASE-RELATED"/>
    <property type="match status" value="1"/>
</dbReference>
<evidence type="ECO:0000256" key="4">
    <source>
        <dbReference type="ARBA" id="ARBA00023180"/>
    </source>
</evidence>
<evidence type="ECO:0000256" key="2">
    <source>
        <dbReference type="ARBA" id="ARBA00022729"/>
    </source>
</evidence>
<dbReference type="GO" id="GO:0016811">
    <property type="term" value="F:hydrolase activity, acting on carbon-nitrogen (but not peptide) bonds, in linear amides"/>
    <property type="evidence" value="ECO:0007669"/>
    <property type="project" value="InterPro"/>
</dbReference>
<dbReference type="Pfam" id="PF19018">
    <property type="entry name" value="Vanin_C"/>
    <property type="match status" value="1"/>
</dbReference>
<dbReference type="InterPro" id="IPR003010">
    <property type="entry name" value="C-N_Hydrolase"/>
</dbReference>
<keyword evidence="4" id="KW-0325">Glycoprotein</keyword>
<protein>
    <submittedName>
        <fullName evidence="8">Pantetheinase-like</fullName>
    </submittedName>
</protein>
<reference evidence="8" key="1">
    <citation type="submission" date="2025-08" db="UniProtKB">
        <authorList>
            <consortium name="RefSeq"/>
        </authorList>
    </citation>
    <scope>IDENTIFICATION</scope>
    <source>
        <tissue evidence="8">Whole sample</tissue>
    </source>
</reference>
<dbReference type="InterPro" id="IPR036526">
    <property type="entry name" value="C-N_Hydrolase_sf"/>
</dbReference>
<dbReference type="Proteomes" id="UP000694844">
    <property type="component" value="Chromosome 5"/>
</dbReference>
<dbReference type="CDD" id="cd07567">
    <property type="entry name" value="biotinidase_like"/>
    <property type="match status" value="1"/>
</dbReference>
<dbReference type="InterPro" id="IPR040154">
    <property type="entry name" value="Biotinidase/VNN"/>
</dbReference>
<dbReference type="FunFam" id="3.60.110.10:FF:000001">
    <property type="entry name" value="biotinidase isoform X1"/>
    <property type="match status" value="1"/>
</dbReference>
<dbReference type="OrthoDB" id="10250282at2759"/>
<keyword evidence="5" id="KW-0472">Membrane</keyword>
<dbReference type="PROSITE" id="PS50263">
    <property type="entry name" value="CN_HYDROLASE"/>
    <property type="match status" value="1"/>
</dbReference>
<proteinExistence type="inferred from homology"/>
<evidence type="ECO:0000313" key="8">
    <source>
        <dbReference type="RefSeq" id="XP_022341045.1"/>
    </source>
</evidence>
<name>A0A8B8EMB5_CRAVI</name>